<gene>
    <name evidence="2" type="ORF">K6K41_22040</name>
</gene>
<name>A0A9E6UKJ6_9HYPH</name>
<dbReference type="InterPro" id="IPR028087">
    <property type="entry name" value="Tad_N"/>
</dbReference>
<dbReference type="CDD" id="cd00198">
    <property type="entry name" value="vWFA"/>
    <property type="match status" value="1"/>
</dbReference>
<dbReference type="RefSeq" id="WP_261402465.1">
    <property type="nucleotide sequence ID" value="NZ_CP081869.1"/>
</dbReference>
<feature type="domain" description="VWFA" evidence="1">
    <location>
        <begin position="134"/>
        <end position="434"/>
    </location>
</feature>
<dbReference type="Proteomes" id="UP000825701">
    <property type="component" value="Chromosome"/>
</dbReference>
<dbReference type="AlphaFoldDB" id="A0A9E6UKJ6"/>
<keyword evidence="3" id="KW-1185">Reference proteome</keyword>
<evidence type="ECO:0000259" key="1">
    <source>
        <dbReference type="PROSITE" id="PS50234"/>
    </source>
</evidence>
<dbReference type="InterPro" id="IPR002035">
    <property type="entry name" value="VWF_A"/>
</dbReference>
<dbReference type="SMART" id="SM00327">
    <property type="entry name" value="VWA"/>
    <property type="match status" value="1"/>
</dbReference>
<dbReference type="EMBL" id="CP081869">
    <property type="protein sequence ID" value="QZN99401.1"/>
    <property type="molecule type" value="Genomic_DNA"/>
</dbReference>
<dbReference type="InterPro" id="IPR036465">
    <property type="entry name" value="vWFA_dom_sf"/>
</dbReference>
<dbReference type="PROSITE" id="PS50234">
    <property type="entry name" value="VWFA"/>
    <property type="match status" value="1"/>
</dbReference>
<reference evidence="2" key="1">
    <citation type="submission" date="2021-08" db="EMBL/GenBank/DDBJ databases">
        <authorList>
            <person name="Zhang H."/>
            <person name="Xu M."/>
            <person name="Yu Z."/>
            <person name="Yang L."/>
            <person name="Cai Y."/>
        </authorList>
    </citation>
    <scope>NUCLEOTIDE SEQUENCE</scope>
    <source>
        <strain evidence="2">CHL1</strain>
    </source>
</reference>
<dbReference type="Gene3D" id="3.40.50.410">
    <property type="entry name" value="von Willebrand factor, type A domain"/>
    <property type="match status" value="1"/>
</dbReference>
<dbReference type="SUPFAM" id="SSF53300">
    <property type="entry name" value="vWA-like"/>
    <property type="match status" value="1"/>
</dbReference>
<evidence type="ECO:0000313" key="3">
    <source>
        <dbReference type="Proteomes" id="UP000825701"/>
    </source>
</evidence>
<dbReference type="Pfam" id="PF13400">
    <property type="entry name" value="Tad"/>
    <property type="match status" value="1"/>
</dbReference>
<dbReference type="KEGG" id="cmet:K6K41_22040"/>
<accession>A0A9E6UKJ6</accession>
<sequence>MFRFRRFRATESGNVSVMTALLSLPLILIAGGGVDLMMHERQRVRLQDALDSGLIAASALLQPNAAEPTVRSYLDAAGFKDYRLTVSETKTVSSRAVTGSVALDIKTSFLGVARIPTMSVKAAGAAEEAFKDIEISFVLDLSGSMRGARINAMRPAAKNFIAQLLTPKTKDYTSINLIPFAGQVNVGHAAYNAFAGASARKHDKSSCFSVLEPTYTESIPDFPTQDQVPQFSTWVVGTNTGFDPWNCPTEETSISYVSNDAAALQAKIDEYHMFDGTATHIAMKWGLHLLDPGFRSILLKAKLAGVSLAPAQFANRPAAYSDKTLKVIVLMTDGEVVGQFRPKSGEYVNEQPVTKSPDSNKQILSASTNLSNMSAACAAAKAHGVVVYTIGFEVNGSDPNFLSKLKACASSPDKFYEAKTSDISRIFQDVARSISPLRLTN</sequence>
<protein>
    <submittedName>
        <fullName evidence="2">TadE/TadG family protein</fullName>
    </submittedName>
</protein>
<evidence type="ECO:0000313" key="2">
    <source>
        <dbReference type="EMBL" id="QZN99401.1"/>
    </source>
</evidence>
<proteinExistence type="predicted"/>
<organism evidence="2 3">
    <name type="scientific">Chenggangzhangella methanolivorans</name>
    <dbReference type="NCBI Taxonomy" id="1437009"/>
    <lineage>
        <taxon>Bacteria</taxon>
        <taxon>Pseudomonadati</taxon>
        <taxon>Pseudomonadota</taxon>
        <taxon>Alphaproteobacteria</taxon>
        <taxon>Hyphomicrobiales</taxon>
        <taxon>Methylopilaceae</taxon>
        <taxon>Chenggangzhangella</taxon>
    </lineage>
</organism>